<sequence length="56" mass="6180">MVVREVEQRVCDVALGPPTCLYLADEILKRRPEHELALQGAAGVAGGYSGRWDVHF</sequence>
<comment type="caution">
    <text evidence="1">The sequence shown here is derived from an EMBL/GenBank/DDBJ whole genome shotgun (WGS) entry which is preliminary data.</text>
</comment>
<dbReference type="Proteomes" id="UP000613160">
    <property type="component" value="Unassembled WGS sequence"/>
</dbReference>
<name>A0A916Y2I1_9HYPH</name>
<protein>
    <submittedName>
        <fullName evidence="1">Uncharacterized protein</fullName>
    </submittedName>
</protein>
<dbReference type="AlphaFoldDB" id="A0A916Y2I1"/>
<keyword evidence="2" id="KW-1185">Reference proteome</keyword>
<evidence type="ECO:0000313" key="2">
    <source>
        <dbReference type="Proteomes" id="UP000613160"/>
    </source>
</evidence>
<proteinExistence type="predicted"/>
<dbReference type="EMBL" id="BMJJ01000009">
    <property type="protein sequence ID" value="GGD28630.1"/>
    <property type="molecule type" value="Genomic_DNA"/>
</dbReference>
<reference evidence="1" key="1">
    <citation type="journal article" date="2014" name="Int. J. Syst. Evol. Microbiol.">
        <title>Complete genome sequence of Corynebacterium casei LMG S-19264T (=DSM 44701T), isolated from a smear-ripened cheese.</title>
        <authorList>
            <consortium name="US DOE Joint Genome Institute (JGI-PGF)"/>
            <person name="Walter F."/>
            <person name="Albersmeier A."/>
            <person name="Kalinowski J."/>
            <person name="Ruckert C."/>
        </authorList>
    </citation>
    <scope>NUCLEOTIDE SEQUENCE</scope>
    <source>
        <strain evidence="1">CGMCC 1.15493</strain>
    </source>
</reference>
<reference evidence="1" key="2">
    <citation type="submission" date="2020-09" db="EMBL/GenBank/DDBJ databases">
        <authorList>
            <person name="Sun Q."/>
            <person name="Zhou Y."/>
        </authorList>
    </citation>
    <scope>NUCLEOTIDE SEQUENCE</scope>
    <source>
        <strain evidence="1">CGMCC 1.15493</strain>
    </source>
</reference>
<gene>
    <name evidence="1" type="ORF">GCM10011335_34790</name>
</gene>
<organism evidence="1 2">
    <name type="scientific">Aureimonas glaciei</name>
    <dbReference type="NCBI Taxonomy" id="1776957"/>
    <lineage>
        <taxon>Bacteria</taxon>
        <taxon>Pseudomonadati</taxon>
        <taxon>Pseudomonadota</taxon>
        <taxon>Alphaproteobacteria</taxon>
        <taxon>Hyphomicrobiales</taxon>
        <taxon>Aurantimonadaceae</taxon>
        <taxon>Aureimonas</taxon>
    </lineage>
</organism>
<evidence type="ECO:0000313" key="1">
    <source>
        <dbReference type="EMBL" id="GGD28630.1"/>
    </source>
</evidence>
<accession>A0A916Y2I1</accession>